<reference evidence="3 4" key="1">
    <citation type="journal article" date="2004" name="Science">
        <title>The genome of the diatom Thalassiosira pseudonana: ecology, evolution, and metabolism.</title>
        <authorList>
            <person name="Armbrust E.V."/>
            <person name="Berges J.A."/>
            <person name="Bowler C."/>
            <person name="Green B.R."/>
            <person name="Martinez D."/>
            <person name="Putnam N.H."/>
            <person name="Zhou S."/>
            <person name="Allen A.E."/>
            <person name="Apt K.E."/>
            <person name="Bechner M."/>
            <person name="Brzezinski M.A."/>
            <person name="Chaal B.K."/>
            <person name="Chiovitti A."/>
            <person name="Davis A.K."/>
            <person name="Demarest M.S."/>
            <person name="Detter J.C."/>
            <person name="Glavina T."/>
            <person name="Goodstein D."/>
            <person name="Hadi M.Z."/>
            <person name="Hellsten U."/>
            <person name="Hildebrand M."/>
            <person name="Jenkins B.D."/>
            <person name="Jurka J."/>
            <person name="Kapitonov V.V."/>
            <person name="Kroger N."/>
            <person name="Lau W.W."/>
            <person name="Lane T.W."/>
            <person name="Larimer F.W."/>
            <person name="Lippmeier J.C."/>
            <person name="Lucas S."/>
            <person name="Medina M."/>
            <person name="Montsant A."/>
            <person name="Obornik M."/>
            <person name="Parker M.S."/>
            <person name="Palenik B."/>
            <person name="Pazour G.J."/>
            <person name="Richardson P.M."/>
            <person name="Rynearson T.A."/>
            <person name="Saito M.A."/>
            <person name="Schwartz D.C."/>
            <person name="Thamatrakoln K."/>
            <person name="Valentin K."/>
            <person name="Vardi A."/>
            <person name="Wilkerson F.P."/>
            <person name="Rokhsar D.S."/>
        </authorList>
    </citation>
    <scope>NUCLEOTIDE SEQUENCE [LARGE SCALE GENOMIC DNA]</scope>
    <source>
        <strain evidence="3 4">CCMP1335</strain>
    </source>
</reference>
<keyword evidence="2" id="KW-0812">Transmembrane</keyword>
<evidence type="ECO:0000256" key="1">
    <source>
        <dbReference type="SAM" id="MobiDB-lite"/>
    </source>
</evidence>
<dbReference type="InterPro" id="IPR036514">
    <property type="entry name" value="SGNH_hydro_sf"/>
</dbReference>
<feature type="transmembrane region" description="Helical" evidence="2">
    <location>
        <begin position="21"/>
        <end position="44"/>
    </location>
</feature>
<dbReference type="Gene3D" id="3.40.50.1110">
    <property type="entry name" value="SGNH hydrolase"/>
    <property type="match status" value="1"/>
</dbReference>
<gene>
    <name evidence="3" type="ORF">THAPSDRAFT_8288</name>
</gene>
<dbReference type="Proteomes" id="UP000001449">
    <property type="component" value="Chromosome 10"/>
</dbReference>
<keyword evidence="2" id="KW-1133">Transmembrane helix</keyword>
<name>B8C922_THAPS</name>
<dbReference type="CDD" id="cd00229">
    <property type="entry name" value="SGNH_hydrolase"/>
    <property type="match status" value="1"/>
</dbReference>
<dbReference type="GeneID" id="7451047"/>
<dbReference type="PANTHER" id="PTHR34407:SF1">
    <property type="entry name" value="SGNH HYDROLASE-TYPE ESTERASE DOMAIN-CONTAINING PROTEIN"/>
    <property type="match status" value="1"/>
</dbReference>
<dbReference type="eggNOG" id="ENOG502SZW5">
    <property type="taxonomic scope" value="Eukaryota"/>
</dbReference>
<evidence type="ECO:0000256" key="2">
    <source>
        <dbReference type="SAM" id="Phobius"/>
    </source>
</evidence>
<accession>B8C922</accession>
<dbReference type="InParanoid" id="B8C922"/>
<evidence type="ECO:0000313" key="3">
    <source>
        <dbReference type="EMBL" id="EED89974.1"/>
    </source>
</evidence>
<dbReference type="KEGG" id="tps:THAPSDRAFT_8288"/>
<dbReference type="RefSeq" id="XP_002292778.1">
    <property type="nucleotide sequence ID" value="XM_002292742.1"/>
</dbReference>
<keyword evidence="4" id="KW-1185">Reference proteome</keyword>
<keyword evidence="2" id="KW-0472">Membrane</keyword>
<evidence type="ECO:0000313" key="4">
    <source>
        <dbReference type="Proteomes" id="UP000001449"/>
    </source>
</evidence>
<dbReference type="OMA" id="EGRNECF"/>
<dbReference type="SUPFAM" id="SSF52266">
    <property type="entry name" value="SGNH hydrolase"/>
    <property type="match status" value="1"/>
</dbReference>
<dbReference type="PANTHER" id="PTHR34407">
    <property type="entry name" value="EXPRESSED PROTEIN"/>
    <property type="match status" value="1"/>
</dbReference>
<evidence type="ECO:0008006" key="5">
    <source>
        <dbReference type="Google" id="ProtNLM"/>
    </source>
</evidence>
<dbReference type="AlphaFoldDB" id="B8C922"/>
<organism evidence="3 4">
    <name type="scientific">Thalassiosira pseudonana</name>
    <name type="common">Marine diatom</name>
    <name type="synonym">Cyclotella nana</name>
    <dbReference type="NCBI Taxonomy" id="35128"/>
    <lineage>
        <taxon>Eukaryota</taxon>
        <taxon>Sar</taxon>
        <taxon>Stramenopiles</taxon>
        <taxon>Ochrophyta</taxon>
        <taxon>Bacillariophyta</taxon>
        <taxon>Coscinodiscophyceae</taxon>
        <taxon>Thalassiosirophycidae</taxon>
        <taxon>Thalassiosirales</taxon>
        <taxon>Thalassiosiraceae</taxon>
        <taxon>Thalassiosira</taxon>
    </lineage>
</organism>
<sequence>MNSRDFTRRQHQAGRRRLGSSTLISLLSLRYLPIAALILCIWYMGHLHHLASLSLIGCGDNHSGSDGGSLMSPSLIRGNKSPSIATPQTPPPISSCRKEYDRISAKQTPGLTKEDFLRSQAWLGNQYRLAQLMKSLSSRTRPIVAVVAGGSISLGHGVTPTSLRYANRLESWMNDMYPLDNNEGEKQQQQQKDHHKVINVAAHGADMCSMAKRLNIMYSALSSELPPTSNNEPDLIILEFAVNDYQGQDHLVDIDHKKSVFFDGFRGLVLCAEVVVHSLYTRFPNTAIMFLETQTANYARKTGALLHMGVAQQYQIPVVSYAMAMFHQYHRLIQELEKRDMMTLSFKDDEWMMDGGIGISSDATTNSSQYASAIFPYPHGCSPCQPQYIEKQFRQGYCKSICTIISHSALIPGRKLVCNEKDGGLPEGRNECFVPFFAHDEVHPSAAGHAIIMDLVVDALASTQQRVCEKEYVPQKDSLPLTTFVAESFDELKIRGDFLWVHDVDRIFSRWDALKPIEDSASAGFTRYADDRLKQKPGWIATNEAGGEKITFPINLPPNECYVVYVAILRSYKGMGTMQVEVRDYGDKDKDKSVVKHTTTKDVDGLWESPISVWSDVQLTEDNTAGCTGYCEVSITTNPTVEGRVGNKVKILTVSARRCSTSNKK</sequence>
<proteinExistence type="predicted"/>
<dbReference type="HOGENOM" id="CLU_413086_0_0_1"/>
<reference evidence="3 4" key="2">
    <citation type="journal article" date="2008" name="Nature">
        <title>The Phaeodactylum genome reveals the evolutionary history of diatom genomes.</title>
        <authorList>
            <person name="Bowler C."/>
            <person name="Allen A.E."/>
            <person name="Badger J.H."/>
            <person name="Grimwood J."/>
            <person name="Jabbari K."/>
            <person name="Kuo A."/>
            <person name="Maheswari U."/>
            <person name="Martens C."/>
            <person name="Maumus F."/>
            <person name="Otillar R.P."/>
            <person name="Rayko E."/>
            <person name="Salamov A."/>
            <person name="Vandepoele K."/>
            <person name="Beszteri B."/>
            <person name="Gruber A."/>
            <person name="Heijde M."/>
            <person name="Katinka M."/>
            <person name="Mock T."/>
            <person name="Valentin K."/>
            <person name="Verret F."/>
            <person name="Berges J.A."/>
            <person name="Brownlee C."/>
            <person name="Cadoret J.P."/>
            <person name="Chiovitti A."/>
            <person name="Choi C.J."/>
            <person name="Coesel S."/>
            <person name="De Martino A."/>
            <person name="Detter J.C."/>
            <person name="Durkin C."/>
            <person name="Falciatore A."/>
            <person name="Fournet J."/>
            <person name="Haruta M."/>
            <person name="Huysman M.J."/>
            <person name="Jenkins B.D."/>
            <person name="Jiroutova K."/>
            <person name="Jorgensen R.E."/>
            <person name="Joubert Y."/>
            <person name="Kaplan A."/>
            <person name="Kroger N."/>
            <person name="Kroth P.G."/>
            <person name="La Roche J."/>
            <person name="Lindquist E."/>
            <person name="Lommer M."/>
            <person name="Martin-Jezequel V."/>
            <person name="Lopez P.J."/>
            <person name="Lucas S."/>
            <person name="Mangogna M."/>
            <person name="McGinnis K."/>
            <person name="Medlin L.K."/>
            <person name="Montsant A."/>
            <person name="Oudot-Le Secq M.P."/>
            <person name="Napoli C."/>
            <person name="Obornik M."/>
            <person name="Parker M.S."/>
            <person name="Petit J.L."/>
            <person name="Porcel B.M."/>
            <person name="Poulsen N."/>
            <person name="Robison M."/>
            <person name="Rychlewski L."/>
            <person name="Rynearson T.A."/>
            <person name="Schmutz J."/>
            <person name="Shapiro H."/>
            <person name="Siaut M."/>
            <person name="Stanley M."/>
            <person name="Sussman M.R."/>
            <person name="Taylor A.R."/>
            <person name="Vardi A."/>
            <person name="von Dassow P."/>
            <person name="Vyverman W."/>
            <person name="Willis A."/>
            <person name="Wyrwicz L.S."/>
            <person name="Rokhsar D.S."/>
            <person name="Weissenbach J."/>
            <person name="Armbrust E.V."/>
            <person name="Green B.R."/>
            <person name="Van de Peer Y."/>
            <person name="Grigoriev I.V."/>
        </authorList>
    </citation>
    <scope>NUCLEOTIDE SEQUENCE [LARGE SCALE GENOMIC DNA]</scope>
    <source>
        <strain evidence="3 4">CCMP1335</strain>
    </source>
</reference>
<feature type="region of interest" description="Disordered" evidence="1">
    <location>
        <begin position="69"/>
        <end position="96"/>
    </location>
</feature>
<dbReference type="PaxDb" id="35128-Thaps8288"/>
<protein>
    <recommendedName>
        <fullName evidence="5">SGNH hydrolase-type esterase domain-containing protein</fullName>
    </recommendedName>
</protein>
<dbReference type="EMBL" id="CM000646">
    <property type="protein sequence ID" value="EED89974.1"/>
    <property type="molecule type" value="Genomic_DNA"/>
</dbReference>